<keyword evidence="2" id="KW-1185">Reference proteome</keyword>
<proteinExistence type="predicted"/>
<organism evidence="1 2">
    <name type="scientific">Nephila pilipes</name>
    <name type="common">Giant wood spider</name>
    <name type="synonym">Nephila maculata</name>
    <dbReference type="NCBI Taxonomy" id="299642"/>
    <lineage>
        <taxon>Eukaryota</taxon>
        <taxon>Metazoa</taxon>
        <taxon>Ecdysozoa</taxon>
        <taxon>Arthropoda</taxon>
        <taxon>Chelicerata</taxon>
        <taxon>Arachnida</taxon>
        <taxon>Araneae</taxon>
        <taxon>Araneomorphae</taxon>
        <taxon>Entelegynae</taxon>
        <taxon>Araneoidea</taxon>
        <taxon>Nephilidae</taxon>
        <taxon>Nephila</taxon>
    </lineage>
</organism>
<name>A0A8X6PFD7_NEPPI</name>
<dbReference type="OrthoDB" id="6456828at2759"/>
<dbReference type="Proteomes" id="UP000887013">
    <property type="component" value="Unassembled WGS sequence"/>
</dbReference>
<accession>A0A8X6PFD7</accession>
<comment type="caution">
    <text evidence="1">The sequence shown here is derived from an EMBL/GenBank/DDBJ whole genome shotgun (WGS) entry which is preliminary data.</text>
</comment>
<dbReference type="AlphaFoldDB" id="A0A8X6PFD7"/>
<protein>
    <submittedName>
        <fullName evidence="1">Uncharacterized protein</fullName>
    </submittedName>
</protein>
<reference evidence="1" key="1">
    <citation type="submission" date="2020-08" db="EMBL/GenBank/DDBJ databases">
        <title>Multicomponent nature underlies the extraordinary mechanical properties of spider dragline silk.</title>
        <authorList>
            <person name="Kono N."/>
            <person name="Nakamura H."/>
            <person name="Mori M."/>
            <person name="Yoshida Y."/>
            <person name="Ohtoshi R."/>
            <person name="Malay A.D."/>
            <person name="Moran D.A.P."/>
            <person name="Tomita M."/>
            <person name="Numata K."/>
            <person name="Arakawa K."/>
        </authorList>
    </citation>
    <scope>NUCLEOTIDE SEQUENCE</scope>
</reference>
<dbReference type="EMBL" id="BMAW01019164">
    <property type="protein sequence ID" value="GFT61976.1"/>
    <property type="molecule type" value="Genomic_DNA"/>
</dbReference>
<gene>
    <name evidence="1" type="ORF">NPIL_352651</name>
</gene>
<sequence>MLPNHLLQRYVFHMYTTTGNNMYQTCYKSSNGKSAECPAVYMAALCGSHLSILTDWMDRIDTPRILNIPTAKNLLVLDLEIMETCNVC</sequence>
<evidence type="ECO:0000313" key="2">
    <source>
        <dbReference type="Proteomes" id="UP000887013"/>
    </source>
</evidence>
<evidence type="ECO:0000313" key="1">
    <source>
        <dbReference type="EMBL" id="GFT61976.1"/>
    </source>
</evidence>